<evidence type="ECO:0000313" key="2">
    <source>
        <dbReference type="Proteomes" id="UP000596661"/>
    </source>
</evidence>
<dbReference type="AlphaFoldDB" id="A0A803NVV7"/>
<sequence>MTLKRKTKRGHYERFVGKVENFGEEKLPGDISSLKDLDSGVTLEAANRGHTAKGKSGGLALLWKEPFEVEVKSFRCPILMRWLRMGWVLLEIHGVLWKSGSGRRKN</sequence>
<proteinExistence type="predicted"/>
<evidence type="ECO:0000313" key="1">
    <source>
        <dbReference type="EnsemblPlants" id="cds.evm.model.02.1985"/>
    </source>
</evidence>
<dbReference type="Gramene" id="evm.model.02.1985">
    <property type="protein sequence ID" value="cds.evm.model.02.1985"/>
    <property type="gene ID" value="evm.TU.02.1985"/>
</dbReference>
<name>A0A803NVV7_CANSA</name>
<organism evidence="1 2">
    <name type="scientific">Cannabis sativa</name>
    <name type="common">Hemp</name>
    <name type="synonym">Marijuana</name>
    <dbReference type="NCBI Taxonomy" id="3483"/>
    <lineage>
        <taxon>Eukaryota</taxon>
        <taxon>Viridiplantae</taxon>
        <taxon>Streptophyta</taxon>
        <taxon>Embryophyta</taxon>
        <taxon>Tracheophyta</taxon>
        <taxon>Spermatophyta</taxon>
        <taxon>Magnoliopsida</taxon>
        <taxon>eudicotyledons</taxon>
        <taxon>Gunneridae</taxon>
        <taxon>Pentapetalae</taxon>
        <taxon>rosids</taxon>
        <taxon>fabids</taxon>
        <taxon>Rosales</taxon>
        <taxon>Cannabaceae</taxon>
        <taxon>Cannabis</taxon>
    </lineage>
</organism>
<dbReference type="Proteomes" id="UP000596661">
    <property type="component" value="Chromosome 2"/>
</dbReference>
<protein>
    <submittedName>
        <fullName evidence="1">Uncharacterized protein</fullName>
    </submittedName>
</protein>
<dbReference type="EMBL" id="UZAU01000228">
    <property type="status" value="NOT_ANNOTATED_CDS"/>
    <property type="molecule type" value="Genomic_DNA"/>
</dbReference>
<dbReference type="EnsemblPlants" id="evm.model.02.1985">
    <property type="protein sequence ID" value="cds.evm.model.02.1985"/>
    <property type="gene ID" value="evm.TU.02.1985"/>
</dbReference>
<reference evidence="1" key="2">
    <citation type="submission" date="2021-03" db="UniProtKB">
        <authorList>
            <consortium name="EnsemblPlants"/>
        </authorList>
    </citation>
    <scope>IDENTIFICATION</scope>
</reference>
<keyword evidence="2" id="KW-1185">Reference proteome</keyword>
<reference evidence="1" key="1">
    <citation type="submission" date="2018-11" db="EMBL/GenBank/DDBJ databases">
        <authorList>
            <person name="Grassa J C."/>
        </authorList>
    </citation>
    <scope>NUCLEOTIDE SEQUENCE [LARGE SCALE GENOMIC DNA]</scope>
</reference>
<accession>A0A803NVV7</accession>